<dbReference type="Pfam" id="PF02371">
    <property type="entry name" value="Transposase_20"/>
    <property type="match status" value="1"/>
</dbReference>
<dbReference type="Pfam" id="PF01548">
    <property type="entry name" value="DEDD_Tnp_IS110"/>
    <property type="match status" value="1"/>
</dbReference>
<name>A0ABU9UQ92_9GAMM</name>
<sequence>MSKPTIISLDLAKKVIQVCKVNPYGELLFNKAMSPQKTRDFLANSPPCVVAMEGCASFHYWARVAQSFGYEVRGMTPKKVKPYISNQKTDANDAIGIAIASTQLGMTFCQVKDLSQQNIQAIQISRKWFDRTITSLGNHIRALCFEYGAIITLGKKSLRQAITHFISPESTDLPEQIKPLLMILWQQYQTTEEHYKAVTLQLKQWVTQSEPCKRLIKLEGVSHIGAAGLLACLGDGQGFKNGRHAAAFVGVTPKQHSSGGKVVMIGIDKHGGDKYLRSIFYQPVYPDSVINATISIRTECANRSLVRR</sequence>
<gene>
    <name evidence="3" type="ORF">AAGS29_07340</name>
</gene>
<evidence type="ECO:0000259" key="1">
    <source>
        <dbReference type="Pfam" id="PF01548"/>
    </source>
</evidence>
<feature type="domain" description="Transposase IS110-like N-terminal" evidence="1">
    <location>
        <begin position="9"/>
        <end position="143"/>
    </location>
</feature>
<protein>
    <submittedName>
        <fullName evidence="3">IS110 family transposase</fullName>
    </submittedName>
</protein>
<dbReference type="InterPro" id="IPR003346">
    <property type="entry name" value="Transposase_20"/>
</dbReference>
<dbReference type="NCBIfam" id="NF033542">
    <property type="entry name" value="transpos_IS110"/>
    <property type="match status" value="1"/>
</dbReference>
<comment type="caution">
    <text evidence="3">The sequence shown here is derived from an EMBL/GenBank/DDBJ whole genome shotgun (WGS) entry which is preliminary data.</text>
</comment>
<dbReference type="EMBL" id="JBCHKU010000007">
    <property type="protein sequence ID" value="MEM6248425.1"/>
    <property type="molecule type" value="Genomic_DNA"/>
</dbReference>
<evidence type="ECO:0000313" key="3">
    <source>
        <dbReference type="EMBL" id="MEM6248425.1"/>
    </source>
</evidence>
<dbReference type="InterPro" id="IPR047650">
    <property type="entry name" value="Transpos_IS110"/>
</dbReference>
<feature type="domain" description="Transposase IS116/IS110/IS902 C-terminal" evidence="2">
    <location>
        <begin position="212"/>
        <end position="284"/>
    </location>
</feature>
<dbReference type="PANTHER" id="PTHR33055:SF3">
    <property type="entry name" value="PUTATIVE TRANSPOSASE FOR IS117-RELATED"/>
    <property type="match status" value="1"/>
</dbReference>
<dbReference type="InterPro" id="IPR002525">
    <property type="entry name" value="Transp_IS110-like_N"/>
</dbReference>
<dbReference type="PANTHER" id="PTHR33055">
    <property type="entry name" value="TRANSPOSASE FOR INSERTION SEQUENCE ELEMENT IS1111A"/>
    <property type="match status" value="1"/>
</dbReference>
<evidence type="ECO:0000313" key="4">
    <source>
        <dbReference type="Proteomes" id="UP001489333"/>
    </source>
</evidence>
<dbReference type="Proteomes" id="UP001489333">
    <property type="component" value="Unassembled WGS sequence"/>
</dbReference>
<proteinExistence type="predicted"/>
<dbReference type="RefSeq" id="WP_311905965.1">
    <property type="nucleotide sequence ID" value="NZ_JAUOEV010000011.1"/>
</dbReference>
<accession>A0ABU9UQ92</accession>
<organism evidence="3 4">
    <name type="scientific">Shewanella vaxholmensis</name>
    <dbReference type="NCBI Taxonomy" id="3063535"/>
    <lineage>
        <taxon>Bacteria</taxon>
        <taxon>Pseudomonadati</taxon>
        <taxon>Pseudomonadota</taxon>
        <taxon>Gammaproteobacteria</taxon>
        <taxon>Alteromonadales</taxon>
        <taxon>Shewanellaceae</taxon>
        <taxon>Shewanella</taxon>
    </lineage>
</organism>
<evidence type="ECO:0000259" key="2">
    <source>
        <dbReference type="Pfam" id="PF02371"/>
    </source>
</evidence>
<reference evidence="3 4" key="1">
    <citation type="submission" date="2024-04" db="EMBL/GenBank/DDBJ databases">
        <title>Novel Shewanella species isolated from Baltic Sea sediments.</title>
        <authorList>
            <person name="Martin-Rodriguez A.J."/>
            <person name="Fernandez-Juarez V."/>
            <person name="Valeriano V.D."/>
            <person name="Mihindukulasooriya I."/>
            <person name="Ceresnova L."/>
            <person name="Joffre E."/>
            <person name="Jensie-Markopoulos S."/>
            <person name="Moore E.R.B."/>
            <person name="Sjoling A."/>
        </authorList>
    </citation>
    <scope>NUCLEOTIDE SEQUENCE [LARGE SCALE GENOMIC DNA]</scope>
    <source>
        <strain evidence="3 4">VAX-SP0-0CM-1</strain>
    </source>
</reference>
<keyword evidence="4" id="KW-1185">Reference proteome</keyword>